<dbReference type="InterPro" id="IPR011016">
    <property type="entry name" value="Znf_RING-CH"/>
</dbReference>
<dbReference type="Gene3D" id="2.60.200.20">
    <property type="match status" value="1"/>
</dbReference>
<dbReference type="PANTHER" id="PTHR46210">
    <property type="entry name" value="FHA DOMAIN-CONTAINING PROTEIN"/>
    <property type="match status" value="1"/>
</dbReference>
<dbReference type="Pfam" id="PF12906">
    <property type="entry name" value="RINGv"/>
    <property type="match status" value="1"/>
</dbReference>
<evidence type="ECO:0000256" key="2">
    <source>
        <dbReference type="ARBA" id="ARBA00022771"/>
    </source>
</evidence>
<evidence type="ECO:0000313" key="7">
    <source>
        <dbReference type="EMBL" id="CAD9514518.1"/>
    </source>
</evidence>
<dbReference type="SMART" id="SM00240">
    <property type="entry name" value="FHA"/>
    <property type="match status" value="1"/>
</dbReference>
<dbReference type="SUPFAM" id="SSF49879">
    <property type="entry name" value="SMAD/FHA domain"/>
    <property type="match status" value="1"/>
</dbReference>
<dbReference type="InterPro" id="IPR000253">
    <property type="entry name" value="FHA_dom"/>
</dbReference>
<name>A0A7S2N1M8_9DINO</name>
<feature type="domain" description="FHA" evidence="5">
    <location>
        <begin position="275"/>
        <end position="324"/>
    </location>
</feature>
<dbReference type="Pfam" id="PF00498">
    <property type="entry name" value="FHA"/>
    <property type="match status" value="1"/>
</dbReference>
<feature type="compositionally biased region" description="Low complexity" evidence="4">
    <location>
        <begin position="353"/>
        <end position="364"/>
    </location>
</feature>
<dbReference type="PANTHER" id="PTHR46210:SF1">
    <property type="entry name" value="FHA DOMAIN-CONTAINING PROTEIN"/>
    <property type="match status" value="1"/>
</dbReference>
<protein>
    <recommendedName>
        <fullName evidence="8">RING-CH-type domain-containing protein</fullName>
    </recommendedName>
</protein>
<dbReference type="InterPro" id="IPR013083">
    <property type="entry name" value="Znf_RING/FYVE/PHD"/>
</dbReference>
<feature type="region of interest" description="Disordered" evidence="4">
    <location>
        <begin position="353"/>
        <end position="388"/>
    </location>
</feature>
<reference evidence="7" key="1">
    <citation type="submission" date="2021-01" db="EMBL/GenBank/DDBJ databases">
        <authorList>
            <person name="Corre E."/>
            <person name="Pelletier E."/>
            <person name="Niang G."/>
            <person name="Scheremetjew M."/>
            <person name="Finn R."/>
            <person name="Kale V."/>
            <person name="Holt S."/>
            <person name="Cochrane G."/>
            <person name="Meng A."/>
            <person name="Brown T."/>
            <person name="Cohen L."/>
        </authorList>
    </citation>
    <scope>NUCLEOTIDE SEQUENCE</scope>
    <source>
        <strain evidence="7">RCC3387</strain>
    </source>
</reference>
<feature type="region of interest" description="Disordered" evidence="4">
    <location>
        <begin position="446"/>
        <end position="468"/>
    </location>
</feature>
<keyword evidence="3" id="KW-0862">Zinc</keyword>
<evidence type="ECO:0000259" key="5">
    <source>
        <dbReference type="PROSITE" id="PS50006"/>
    </source>
</evidence>
<keyword evidence="1" id="KW-0479">Metal-binding</keyword>
<dbReference type="SUPFAM" id="SSF57850">
    <property type="entry name" value="RING/U-box"/>
    <property type="match status" value="1"/>
</dbReference>
<evidence type="ECO:0000256" key="1">
    <source>
        <dbReference type="ARBA" id="ARBA00022723"/>
    </source>
</evidence>
<organism evidence="7">
    <name type="scientific">Zooxanthella nutricula</name>
    <dbReference type="NCBI Taxonomy" id="1333877"/>
    <lineage>
        <taxon>Eukaryota</taxon>
        <taxon>Sar</taxon>
        <taxon>Alveolata</taxon>
        <taxon>Dinophyceae</taxon>
        <taxon>Peridiniales</taxon>
        <taxon>Peridiniales incertae sedis</taxon>
        <taxon>Zooxanthella</taxon>
    </lineage>
</organism>
<dbReference type="PROSITE" id="PS50006">
    <property type="entry name" value="FHA_DOMAIN"/>
    <property type="match status" value="1"/>
</dbReference>
<keyword evidence="2" id="KW-0863">Zinc-finger</keyword>
<evidence type="ECO:0000256" key="4">
    <source>
        <dbReference type="SAM" id="MobiDB-lite"/>
    </source>
</evidence>
<dbReference type="CDD" id="cd00060">
    <property type="entry name" value="FHA"/>
    <property type="match status" value="1"/>
</dbReference>
<evidence type="ECO:0008006" key="8">
    <source>
        <dbReference type="Google" id="ProtNLM"/>
    </source>
</evidence>
<accession>A0A7S2N1M8</accession>
<dbReference type="InterPro" id="IPR008984">
    <property type="entry name" value="SMAD_FHA_dom_sf"/>
</dbReference>
<dbReference type="Gene3D" id="3.30.40.10">
    <property type="entry name" value="Zinc/RING finger domain, C3HC4 (zinc finger)"/>
    <property type="match status" value="1"/>
</dbReference>
<evidence type="ECO:0000259" key="6">
    <source>
        <dbReference type="PROSITE" id="PS51292"/>
    </source>
</evidence>
<dbReference type="AlphaFoldDB" id="A0A7S2N1M8"/>
<feature type="region of interest" description="Disordered" evidence="4">
    <location>
        <begin position="411"/>
        <end position="433"/>
    </location>
</feature>
<dbReference type="EMBL" id="HBGW01012186">
    <property type="protein sequence ID" value="CAD9514518.1"/>
    <property type="molecule type" value="Transcribed_RNA"/>
</dbReference>
<gene>
    <name evidence="7" type="ORF">BRAN1462_LOCUS7745</name>
</gene>
<proteinExistence type="predicted"/>
<evidence type="ECO:0000256" key="3">
    <source>
        <dbReference type="ARBA" id="ARBA00022833"/>
    </source>
</evidence>
<dbReference type="PROSITE" id="PS51292">
    <property type="entry name" value="ZF_RING_CH"/>
    <property type="match status" value="1"/>
</dbReference>
<dbReference type="CDD" id="cd16495">
    <property type="entry name" value="RING_CH-C4HC3_MARCH"/>
    <property type="match status" value="1"/>
</dbReference>
<sequence length="468" mass="50810">MSTEASSSSATGAAVSVTARTWVRDSHDLFDFESGQVHERTFRVEGSALCVRSGLSVEARGEEAGAQGGAAVPLVRVVEKDGRFWIDRVASSKRLWSVVRDAAPEGFRLREGDFVKLGRFKFRVRQLVGSGKNAEQPDLSLGGSKATCQVEDQGALEAKCCRICLMEGPGDDDPLIRPCSCKGFIEYVHLKCLRYWMKSRLNVAGGPGGSFFYRSLSCELCTQELPARVGIDGRTSLLMEVPETKAPYVVLETMVRDARRHSKGLHVVSLAEKPCVLGRGHEIEVRIADVSISRSHATISYEDGNFVLRDDKSKFGTLVALHRSQEIFACRPHTLQMGRTVLSLALAPAGAGAADAGDRSTAAPSPSSNARTASAGEEDASRATVQMPSLSEERLRDLRLLVLMRQGSSREATVLRTPSAPASTAPPQPSRVSRSGFWWPWAVGLPAEEQQQDGGEPLSPRVRRIVSF</sequence>
<dbReference type="GO" id="GO:0008270">
    <property type="term" value="F:zinc ion binding"/>
    <property type="evidence" value="ECO:0007669"/>
    <property type="project" value="UniProtKB-KW"/>
</dbReference>
<dbReference type="SMART" id="SM00744">
    <property type="entry name" value="RINGv"/>
    <property type="match status" value="1"/>
</dbReference>
<feature type="domain" description="RING-CH-type" evidence="6">
    <location>
        <begin position="153"/>
        <end position="228"/>
    </location>
</feature>